<evidence type="ECO:0000259" key="6">
    <source>
        <dbReference type="Pfam" id="PF14821"/>
    </source>
</evidence>
<dbReference type="InterPro" id="IPR004450">
    <property type="entry name" value="Thr_synthase-like"/>
</dbReference>
<name>A0ABV2J7L7_9FIRM</name>
<dbReference type="EC" id="4.2.3.1" evidence="4"/>
<dbReference type="PANTHER" id="PTHR43515:SF1">
    <property type="entry name" value="THREONINE SYNTHASE-LIKE 1"/>
    <property type="match status" value="1"/>
</dbReference>
<gene>
    <name evidence="7" type="ORF">ABID14_000390</name>
</gene>
<dbReference type="EMBL" id="JBEPMA010000001">
    <property type="protein sequence ID" value="MET3616770.1"/>
    <property type="molecule type" value="Genomic_DNA"/>
</dbReference>
<dbReference type="NCBIfam" id="TIGR00260">
    <property type="entry name" value="thrC"/>
    <property type="match status" value="1"/>
</dbReference>
<dbReference type="Pfam" id="PF14821">
    <property type="entry name" value="Thr_synth_N"/>
    <property type="match status" value="1"/>
</dbReference>
<keyword evidence="3" id="KW-0663">Pyridoxal phosphate</keyword>
<feature type="domain" description="Threonine synthase N-terminal" evidence="6">
    <location>
        <begin position="2"/>
        <end position="76"/>
    </location>
</feature>
<dbReference type="SUPFAM" id="SSF53686">
    <property type="entry name" value="Tryptophan synthase beta subunit-like PLP-dependent enzymes"/>
    <property type="match status" value="1"/>
</dbReference>
<dbReference type="InterPro" id="IPR029144">
    <property type="entry name" value="Thr_synth_N"/>
</dbReference>
<evidence type="ECO:0000256" key="1">
    <source>
        <dbReference type="ARBA" id="ARBA00001933"/>
    </source>
</evidence>
<evidence type="ECO:0000313" key="8">
    <source>
        <dbReference type="Proteomes" id="UP001549162"/>
    </source>
</evidence>
<comment type="caution">
    <text evidence="7">The sequence shown here is derived from an EMBL/GenBank/DDBJ whole genome shotgun (WGS) entry which is preliminary data.</text>
</comment>
<feature type="domain" description="Tryptophan synthase beta chain-like PALP" evidence="5">
    <location>
        <begin position="98"/>
        <end position="414"/>
    </location>
</feature>
<dbReference type="InterPro" id="IPR037158">
    <property type="entry name" value="Thr_synth_N_sf"/>
</dbReference>
<evidence type="ECO:0000313" key="7">
    <source>
        <dbReference type="EMBL" id="MET3616770.1"/>
    </source>
</evidence>
<reference evidence="7 8" key="1">
    <citation type="submission" date="2024-06" db="EMBL/GenBank/DDBJ databases">
        <title>Genomic Encyclopedia of Type Strains, Phase IV (KMG-IV): sequencing the most valuable type-strain genomes for metagenomic binning, comparative biology and taxonomic classification.</title>
        <authorList>
            <person name="Goeker M."/>
        </authorList>
    </citation>
    <scope>NUCLEOTIDE SEQUENCE [LARGE SCALE GENOMIC DNA]</scope>
    <source>
        <strain evidence="7 8">DSM 21460</strain>
    </source>
</reference>
<sequence length="489" mass="56205">MKYHSTRNSKIKINFKDAVLQGIAKDGGLYVPEYFPQVDIKKLSKLSYTDLAFNILNMYLNDYTSEQLQNIINKAYRDEFPENPAPLTKAGDYHYLELYHGRTHAFKDFALSILPLFMEEAIKDKNIKEKILILTATSGDTGSAALYGFKDLENIDIAVLFPENGVSLIQKLQMTTISSSNTIVIGINGNFDDAQKSVKDIFTNKEILDNIKRKNYILSSANSINIGRLLPQIIYYFHAYNQLLKNKIIELGEKVSFVVPTGNFGDILAGYYAKNMGLPVEKLIVASNENKVLTEFFNSGIYDANRELHITNSPSMDIIISSNLERLLYHKTEDTEIVNNLQNNLFLNKKYEFEDKFDEFYASFCNQEDTLSEIKNVFEKYKYLIDPHTAVAKKVADEYKLKFRPKETIVILSTASPFKFADIIMDQFEDIERNGFILEDLKIFEEQTNIKVPLDLLDLKNKTIKHKKFINVEDILDTLMEFIGERNES</sequence>
<organism evidence="7 8">
    <name type="scientific">Peptoniphilus olsenii</name>
    <dbReference type="NCBI Taxonomy" id="411570"/>
    <lineage>
        <taxon>Bacteria</taxon>
        <taxon>Bacillati</taxon>
        <taxon>Bacillota</taxon>
        <taxon>Tissierellia</taxon>
        <taxon>Tissierellales</taxon>
        <taxon>Peptoniphilaceae</taxon>
        <taxon>Peptoniphilus</taxon>
    </lineage>
</organism>
<evidence type="ECO:0000256" key="4">
    <source>
        <dbReference type="NCBIfam" id="TIGR00260"/>
    </source>
</evidence>
<dbReference type="CDD" id="cd01560">
    <property type="entry name" value="Thr-synth_2"/>
    <property type="match status" value="1"/>
</dbReference>
<evidence type="ECO:0000259" key="5">
    <source>
        <dbReference type="Pfam" id="PF00291"/>
    </source>
</evidence>
<comment type="cofactor">
    <cofactor evidence="1">
        <name>pyridoxal 5'-phosphate</name>
        <dbReference type="ChEBI" id="CHEBI:597326"/>
    </cofactor>
</comment>
<dbReference type="Pfam" id="PF00291">
    <property type="entry name" value="PALP"/>
    <property type="match status" value="1"/>
</dbReference>
<protein>
    <recommendedName>
        <fullName evidence="4">Threonine synthase</fullName>
        <ecNumber evidence="4">4.2.3.1</ecNumber>
    </recommendedName>
</protein>
<proteinExistence type="inferred from homology"/>
<keyword evidence="8" id="KW-1185">Reference proteome</keyword>
<dbReference type="RefSeq" id="WP_354366768.1">
    <property type="nucleotide sequence ID" value="NZ_JBEPMA010000001.1"/>
</dbReference>
<accession>A0ABV2J7L7</accession>
<dbReference type="Gene3D" id="3.40.50.1100">
    <property type="match status" value="2"/>
</dbReference>
<evidence type="ECO:0000256" key="3">
    <source>
        <dbReference type="ARBA" id="ARBA00022898"/>
    </source>
</evidence>
<dbReference type="Gene3D" id="3.90.1380.10">
    <property type="entry name" value="Threonine synthase, N-terminal domain"/>
    <property type="match status" value="1"/>
</dbReference>
<dbReference type="InterPro" id="IPR001926">
    <property type="entry name" value="TrpB-like_PALP"/>
</dbReference>
<dbReference type="Proteomes" id="UP001549162">
    <property type="component" value="Unassembled WGS sequence"/>
</dbReference>
<comment type="similarity">
    <text evidence="2">Belongs to the threonine synthase family.</text>
</comment>
<dbReference type="PANTHER" id="PTHR43515">
    <property type="entry name" value="THREONINE SYNTHASE-LIKE 1"/>
    <property type="match status" value="1"/>
</dbReference>
<dbReference type="InterPro" id="IPR036052">
    <property type="entry name" value="TrpB-like_PALP_sf"/>
</dbReference>
<evidence type="ECO:0000256" key="2">
    <source>
        <dbReference type="ARBA" id="ARBA00005517"/>
    </source>
</evidence>